<reference evidence="1 2" key="1">
    <citation type="journal article" date="2022" name="Allergy">
        <title>Genome assembly and annotation of Periplaneta americana reveal a comprehensive cockroach allergen profile.</title>
        <authorList>
            <person name="Wang L."/>
            <person name="Xiong Q."/>
            <person name="Saelim N."/>
            <person name="Wang L."/>
            <person name="Nong W."/>
            <person name="Wan A.T."/>
            <person name="Shi M."/>
            <person name="Liu X."/>
            <person name="Cao Q."/>
            <person name="Hui J.H.L."/>
            <person name="Sookrung N."/>
            <person name="Leung T.F."/>
            <person name="Tungtrongchitr A."/>
            <person name="Tsui S.K.W."/>
        </authorList>
    </citation>
    <scope>NUCLEOTIDE SEQUENCE [LARGE SCALE GENOMIC DNA]</scope>
    <source>
        <strain evidence="1">PWHHKU_190912</strain>
    </source>
</reference>
<comment type="caution">
    <text evidence="1">The sequence shown here is derived from an EMBL/GenBank/DDBJ whole genome shotgun (WGS) entry which is preliminary data.</text>
</comment>
<evidence type="ECO:0000313" key="2">
    <source>
        <dbReference type="Proteomes" id="UP001148838"/>
    </source>
</evidence>
<proteinExistence type="predicted"/>
<organism evidence="1 2">
    <name type="scientific">Periplaneta americana</name>
    <name type="common">American cockroach</name>
    <name type="synonym">Blatta americana</name>
    <dbReference type="NCBI Taxonomy" id="6978"/>
    <lineage>
        <taxon>Eukaryota</taxon>
        <taxon>Metazoa</taxon>
        <taxon>Ecdysozoa</taxon>
        <taxon>Arthropoda</taxon>
        <taxon>Hexapoda</taxon>
        <taxon>Insecta</taxon>
        <taxon>Pterygota</taxon>
        <taxon>Neoptera</taxon>
        <taxon>Polyneoptera</taxon>
        <taxon>Dictyoptera</taxon>
        <taxon>Blattodea</taxon>
        <taxon>Blattoidea</taxon>
        <taxon>Blattidae</taxon>
        <taxon>Blattinae</taxon>
        <taxon>Periplaneta</taxon>
    </lineage>
</organism>
<accession>A0ABQ8TZ70</accession>
<dbReference type="Proteomes" id="UP001148838">
    <property type="component" value="Unassembled WGS sequence"/>
</dbReference>
<sequence length="238" mass="27327">MSPASSTESYPAFAHIGLRENPEKPQPVIARMAVRARAKDLVYMSLYNLLCIDKCTSFIHLYVLHPTQFKLLEIGTRFRVIMYQLVPSATGWMDGIAPLPHRHNNTDESNDYTTYEEIHGIADTGSHRRIDIITFKPGETKGYILDPTIRFETHQNQPEDVNIEKRRIYEPSIPYYKTSYKLMDIEVIGLMVGARGTITKQFVSFCHKFGVPTTTIKEISIIALQILRRHLYFNSNCS</sequence>
<dbReference type="EMBL" id="JAJSOF020000001">
    <property type="protein sequence ID" value="KAJ4450977.1"/>
    <property type="molecule type" value="Genomic_DNA"/>
</dbReference>
<protein>
    <submittedName>
        <fullName evidence="1">Uncharacterized protein</fullName>
    </submittedName>
</protein>
<gene>
    <name evidence="1" type="ORF">ANN_02412</name>
</gene>
<evidence type="ECO:0000313" key="1">
    <source>
        <dbReference type="EMBL" id="KAJ4450977.1"/>
    </source>
</evidence>
<keyword evidence="2" id="KW-1185">Reference proteome</keyword>
<name>A0ABQ8TZ70_PERAM</name>